<dbReference type="SUPFAM" id="SSF57196">
    <property type="entry name" value="EGF/Laminin"/>
    <property type="match status" value="1"/>
</dbReference>
<organism evidence="3 4">
    <name type="scientific">Pocillopora damicornis</name>
    <name type="common">Cauliflower coral</name>
    <name type="synonym">Millepora damicornis</name>
    <dbReference type="NCBI Taxonomy" id="46731"/>
    <lineage>
        <taxon>Eukaryota</taxon>
        <taxon>Metazoa</taxon>
        <taxon>Cnidaria</taxon>
        <taxon>Anthozoa</taxon>
        <taxon>Hexacorallia</taxon>
        <taxon>Scleractinia</taxon>
        <taxon>Astrocoeniina</taxon>
        <taxon>Pocilloporidae</taxon>
        <taxon>Pocillopora</taxon>
    </lineage>
</organism>
<dbReference type="EMBL" id="RCHS01003480">
    <property type="protein sequence ID" value="RMX41534.1"/>
    <property type="molecule type" value="Genomic_DNA"/>
</dbReference>
<keyword evidence="1" id="KW-0245">EGF-like domain</keyword>
<dbReference type="InterPro" id="IPR000742">
    <property type="entry name" value="EGF"/>
</dbReference>
<sequence>SQSFPSTFRAEPSFCGILLSMKTFVSVCVLLCLVPEFHAAPKLTCIRSLKCPVMHQGCYVVDGLCRCDQALCCNNPFNYSTLESCLADNALQLEDPCKDDPCKNNGYCVQLMGQSSYRCDCYGTGYFGPHCHKKCPKDARKEIYSLKGQTEEHARSRKRYLMACL</sequence>
<evidence type="ECO:0000313" key="3">
    <source>
        <dbReference type="EMBL" id="RMX41534.1"/>
    </source>
</evidence>
<dbReference type="Pfam" id="PF00008">
    <property type="entry name" value="EGF"/>
    <property type="match status" value="1"/>
</dbReference>
<evidence type="ECO:0000256" key="1">
    <source>
        <dbReference type="PROSITE-ProRule" id="PRU00076"/>
    </source>
</evidence>
<name>A0A3M6TJW6_POCDA</name>
<reference evidence="3 4" key="1">
    <citation type="journal article" date="2018" name="Sci. Rep.">
        <title>Comparative analysis of the Pocillopora damicornis genome highlights role of immune system in coral evolution.</title>
        <authorList>
            <person name="Cunning R."/>
            <person name="Bay R.A."/>
            <person name="Gillette P."/>
            <person name="Baker A.C."/>
            <person name="Traylor-Knowles N."/>
        </authorList>
    </citation>
    <scope>NUCLEOTIDE SEQUENCE [LARGE SCALE GENOMIC DNA]</scope>
    <source>
        <strain evidence="3">RSMAS</strain>
        <tissue evidence="3">Whole animal</tissue>
    </source>
</reference>
<dbReference type="OrthoDB" id="10046852at2759"/>
<proteinExistence type="predicted"/>
<comment type="caution">
    <text evidence="3">The sequence shown here is derived from an EMBL/GenBank/DDBJ whole genome shotgun (WGS) entry which is preliminary data.</text>
</comment>
<dbReference type="Gene3D" id="2.10.25.10">
    <property type="entry name" value="Laminin"/>
    <property type="match status" value="1"/>
</dbReference>
<keyword evidence="1" id="KW-1015">Disulfide bond</keyword>
<accession>A0A3M6TJW6</accession>
<feature type="domain" description="EGF-like" evidence="2">
    <location>
        <begin position="93"/>
        <end position="132"/>
    </location>
</feature>
<comment type="caution">
    <text evidence="1">Lacks conserved residue(s) required for the propagation of feature annotation.</text>
</comment>
<feature type="non-terminal residue" evidence="3">
    <location>
        <position position="1"/>
    </location>
</feature>
<dbReference type="SMART" id="SM00181">
    <property type="entry name" value="EGF"/>
    <property type="match status" value="1"/>
</dbReference>
<feature type="disulfide bond" evidence="1">
    <location>
        <begin position="102"/>
        <end position="119"/>
    </location>
</feature>
<gene>
    <name evidence="3" type="ORF">pdam_00013064</name>
</gene>
<dbReference type="STRING" id="46731.A0A3M6TJW6"/>
<evidence type="ECO:0000259" key="2">
    <source>
        <dbReference type="PROSITE" id="PS50026"/>
    </source>
</evidence>
<dbReference type="PROSITE" id="PS50026">
    <property type="entry name" value="EGF_3"/>
    <property type="match status" value="1"/>
</dbReference>
<evidence type="ECO:0000313" key="4">
    <source>
        <dbReference type="Proteomes" id="UP000275408"/>
    </source>
</evidence>
<dbReference type="Proteomes" id="UP000275408">
    <property type="component" value="Unassembled WGS sequence"/>
</dbReference>
<dbReference type="AlphaFoldDB" id="A0A3M6TJW6"/>
<protein>
    <recommendedName>
        <fullName evidence="2">EGF-like domain-containing protein</fullName>
    </recommendedName>
</protein>
<keyword evidence="4" id="KW-1185">Reference proteome</keyword>